<name>A0ACC4BUC5_POPAL</name>
<sequence length="332" mass="37355">MSFPHIGLSCSFGAHTVIRGHCGDRPSILLIDLRTKWDSHLRQLRMILVIEMWKRLQKKHLFTMSVYQFYPERTMSSCSYMCEEPSQLDACIHQWKEKGLKVRGSVCDVSSQADRGKLINEDSSLFCGKLNILINNAGTNVYKQTLDYTAEDFSFLVNTNLRSAFHLSPLAHPLLKASGAGRILCVFYLHCDPHATSGEPGEVSSVVAFLCLPAPSFTTGQVICIGGGINNILYPREDRDQKILLYACRNCDHQEIADDNCVYRNEVHHSVAERTQVLQDVAADPTLPRTKAVTCTVCKHPEAVFFQLKRDAYALFNTMPYVGWELLTCKSS</sequence>
<dbReference type="Proteomes" id="UP000309997">
    <property type="component" value="Unassembled WGS sequence"/>
</dbReference>
<protein>
    <submittedName>
        <fullName evidence="1">Uncharacterized protein</fullName>
    </submittedName>
</protein>
<dbReference type="EMBL" id="RCHU02000008">
    <property type="protein sequence ID" value="KAL3581996.1"/>
    <property type="molecule type" value="Genomic_DNA"/>
</dbReference>
<keyword evidence="2" id="KW-1185">Reference proteome</keyword>
<evidence type="ECO:0000313" key="1">
    <source>
        <dbReference type="EMBL" id="KAL3581996.1"/>
    </source>
</evidence>
<accession>A0ACC4BUC5</accession>
<comment type="caution">
    <text evidence="1">The sequence shown here is derived from an EMBL/GenBank/DDBJ whole genome shotgun (WGS) entry which is preliminary data.</text>
</comment>
<reference evidence="1 2" key="1">
    <citation type="journal article" date="2024" name="Plant Biotechnol. J.">
        <title>Genome and CRISPR/Cas9 system of a widespread forest tree (Populus alba) in the world.</title>
        <authorList>
            <person name="Liu Y.J."/>
            <person name="Jiang P.F."/>
            <person name="Han X.M."/>
            <person name="Li X.Y."/>
            <person name="Wang H.M."/>
            <person name="Wang Y.J."/>
            <person name="Wang X.X."/>
            <person name="Zeng Q.Y."/>
        </authorList>
    </citation>
    <scope>NUCLEOTIDE SEQUENCE [LARGE SCALE GENOMIC DNA]</scope>
    <source>
        <strain evidence="2">cv. PAL-ZL1</strain>
    </source>
</reference>
<evidence type="ECO:0000313" key="2">
    <source>
        <dbReference type="Proteomes" id="UP000309997"/>
    </source>
</evidence>
<gene>
    <name evidence="1" type="ORF">D5086_016328</name>
</gene>
<proteinExistence type="predicted"/>
<organism evidence="1 2">
    <name type="scientific">Populus alba</name>
    <name type="common">White poplar</name>
    <dbReference type="NCBI Taxonomy" id="43335"/>
    <lineage>
        <taxon>Eukaryota</taxon>
        <taxon>Viridiplantae</taxon>
        <taxon>Streptophyta</taxon>
        <taxon>Embryophyta</taxon>
        <taxon>Tracheophyta</taxon>
        <taxon>Spermatophyta</taxon>
        <taxon>Magnoliopsida</taxon>
        <taxon>eudicotyledons</taxon>
        <taxon>Gunneridae</taxon>
        <taxon>Pentapetalae</taxon>
        <taxon>rosids</taxon>
        <taxon>fabids</taxon>
        <taxon>Malpighiales</taxon>
        <taxon>Salicaceae</taxon>
        <taxon>Saliceae</taxon>
        <taxon>Populus</taxon>
    </lineage>
</organism>